<evidence type="ECO:0000313" key="12">
    <source>
        <dbReference type="EnsemblMetazoa" id="Aqu2.1.18593_001"/>
    </source>
</evidence>
<feature type="transmembrane region" description="Helical" evidence="10">
    <location>
        <begin position="136"/>
        <end position="161"/>
    </location>
</feature>
<evidence type="ECO:0000256" key="4">
    <source>
        <dbReference type="ARBA" id="ARBA00022989"/>
    </source>
</evidence>
<dbReference type="PANTHER" id="PTHR24228:SF59">
    <property type="entry name" value="NEUROPEPTIDE RECEPTOR 15"/>
    <property type="match status" value="1"/>
</dbReference>
<dbReference type="GO" id="GO:0004930">
    <property type="term" value="F:G protein-coupled receptor activity"/>
    <property type="evidence" value="ECO:0007669"/>
    <property type="project" value="UniProtKB-KW"/>
</dbReference>
<keyword evidence="7 9" id="KW-0675">Receptor</keyword>
<dbReference type="FunCoup" id="A0A1X7TU75">
    <property type="interactions" value="73"/>
</dbReference>
<dbReference type="PRINTS" id="PR00237">
    <property type="entry name" value="GPCRRHODOPSN"/>
</dbReference>
<evidence type="ECO:0000256" key="10">
    <source>
        <dbReference type="SAM" id="Phobius"/>
    </source>
</evidence>
<feature type="transmembrane region" description="Helical" evidence="10">
    <location>
        <begin position="16"/>
        <end position="40"/>
    </location>
</feature>
<dbReference type="GO" id="GO:0005886">
    <property type="term" value="C:plasma membrane"/>
    <property type="evidence" value="ECO:0007669"/>
    <property type="project" value="UniProtKB-SubCell"/>
</dbReference>
<evidence type="ECO:0000256" key="8">
    <source>
        <dbReference type="ARBA" id="ARBA00023224"/>
    </source>
</evidence>
<evidence type="ECO:0000256" key="9">
    <source>
        <dbReference type="RuleBase" id="RU000688"/>
    </source>
</evidence>
<keyword evidence="5 9" id="KW-0297">G-protein coupled receptor</keyword>
<feature type="transmembrane region" description="Helical" evidence="10">
    <location>
        <begin position="181"/>
        <end position="203"/>
    </location>
</feature>
<dbReference type="EnsemblMetazoa" id="Aqu2.1.18593_001">
    <property type="protein sequence ID" value="Aqu2.1.18593_001"/>
    <property type="gene ID" value="Aqu2.1.18593"/>
</dbReference>
<keyword evidence="4 10" id="KW-1133">Transmembrane helix</keyword>
<name>A0A1X7TU75_AMPQE</name>
<dbReference type="InterPro" id="IPR017452">
    <property type="entry name" value="GPCR_Rhodpsn_7TM"/>
</dbReference>
<keyword evidence="2" id="KW-1003">Cell membrane</keyword>
<dbReference type="PANTHER" id="PTHR24228">
    <property type="entry name" value="B2 BRADYKININ RECEPTOR/ANGIOTENSIN II RECEPTOR"/>
    <property type="match status" value="1"/>
</dbReference>
<evidence type="ECO:0000259" key="11">
    <source>
        <dbReference type="PROSITE" id="PS50262"/>
    </source>
</evidence>
<dbReference type="CDD" id="cd00637">
    <property type="entry name" value="7tm_classA_rhodopsin-like"/>
    <property type="match status" value="1"/>
</dbReference>
<comment type="subcellular location">
    <subcellularLocation>
        <location evidence="1">Cell membrane</location>
        <topology evidence="1">Multi-pass membrane protein</topology>
    </subcellularLocation>
</comment>
<keyword evidence="8 9" id="KW-0807">Transducer</keyword>
<feature type="transmembrane region" description="Helical" evidence="10">
    <location>
        <begin position="265"/>
        <end position="288"/>
    </location>
</feature>
<evidence type="ECO:0000256" key="1">
    <source>
        <dbReference type="ARBA" id="ARBA00004651"/>
    </source>
</evidence>
<feature type="transmembrane region" description="Helical" evidence="10">
    <location>
        <begin position="232"/>
        <end position="259"/>
    </location>
</feature>
<dbReference type="AlphaFoldDB" id="A0A1X7TU75"/>
<protein>
    <recommendedName>
        <fullName evidence="11">G-protein coupled receptors family 1 profile domain-containing protein</fullName>
    </recommendedName>
</protein>
<evidence type="ECO:0000256" key="5">
    <source>
        <dbReference type="ARBA" id="ARBA00023040"/>
    </source>
</evidence>
<keyword evidence="3 9" id="KW-0812">Transmembrane</keyword>
<evidence type="ECO:0000256" key="2">
    <source>
        <dbReference type="ARBA" id="ARBA00022475"/>
    </source>
</evidence>
<accession>A0A1X7TU75</accession>
<comment type="similarity">
    <text evidence="9">Belongs to the G-protein coupled receptor 1 family.</text>
</comment>
<dbReference type="OrthoDB" id="10044919at2759"/>
<dbReference type="PROSITE" id="PS50262">
    <property type="entry name" value="G_PROTEIN_RECEP_F1_2"/>
    <property type="match status" value="1"/>
</dbReference>
<dbReference type="SUPFAM" id="SSF81321">
    <property type="entry name" value="Family A G protein-coupled receptor-like"/>
    <property type="match status" value="1"/>
</dbReference>
<sequence>MEYHNFTATGDVNGPVLAAVLAVEAVVAFIANIIVLSITLYQRKSWKQSSTIFFTSLILSNLLAVVGYLPMNIVAIGAEEWIFGSTFEERSITCLISALIIQLNIAVTTEILAAISFDRCLFVVKPHLHKRFMRPWVALTLTIAIWIFCILLLMLPLLGFGKYSYEFSYGPCIPMLIKSPVYSFVHAALHIISFAVIIITSIWTCCFTQRFINDQSEIVGDNSVYASRKKKLFGIFGSMFLAYSFCYGPSYITLMLYPVVEIDEIVYAADMVTFQFITVASPLIQAYFRPDIKNALIWFKKSIVSQIGKRLYSPPQNEQ</sequence>
<dbReference type="PROSITE" id="PS00237">
    <property type="entry name" value="G_PROTEIN_RECEP_F1_1"/>
    <property type="match status" value="1"/>
</dbReference>
<dbReference type="Gene3D" id="1.20.1070.10">
    <property type="entry name" value="Rhodopsin 7-helix transmembrane proteins"/>
    <property type="match status" value="1"/>
</dbReference>
<evidence type="ECO:0000256" key="6">
    <source>
        <dbReference type="ARBA" id="ARBA00023136"/>
    </source>
</evidence>
<dbReference type="InParanoid" id="A0A1X7TU75"/>
<reference evidence="12" key="1">
    <citation type="submission" date="2017-05" db="UniProtKB">
        <authorList>
            <consortium name="EnsemblMetazoa"/>
        </authorList>
    </citation>
    <scope>IDENTIFICATION</scope>
</reference>
<organism evidence="12">
    <name type="scientific">Amphimedon queenslandica</name>
    <name type="common">Sponge</name>
    <dbReference type="NCBI Taxonomy" id="400682"/>
    <lineage>
        <taxon>Eukaryota</taxon>
        <taxon>Metazoa</taxon>
        <taxon>Porifera</taxon>
        <taxon>Demospongiae</taxon>
        <taxon>Heteroscleromorpha</taxon>
        <taxon>Haplosclerida</taxon>
        <taxon>Niphatidae</taxon>
        <taxon>Amphimedon</taxon>
    </lineage>
</organism>
<feature type="transmembrane region" description="Helical" evidence="10">
    <location>
        <begin position="95"/>
        <end position="115"/>
    </location>
</feature>
<dbReference type="Pfam" id="PF00001">
    <property type="entry name" value="7tm_1"/>
    <property type="match status" value="1"/>
</dbReference>
<feature type="transmembrane region" description="Helical" evidence="10">
    <location>
        <begin position="52"/>
        <end position="75"/>
    </location>
</feature>
<feature type="domain" description="G-protein coupled receptors family 1 profile" evidence="11">
    <location>
        <begin position="31"/>
        <end position="285"/>
    </location>
</feature>
<dbReference type="OMA" id="FCKMGGR"/>
<evidence type="ECO:0000256" key="7">
    <source>
        <dbReference type="ARBA" id="ARBA00023170"/>
    </source>
</evidence>
<evidence type="ECO:0000256" key="3">
    <source>
        <dbReference type="ARBA" id="ARBA00022692"/>
    </source>
</evidence>
<dbReference type="InterPro" id="IPR000276">
    <property type="entry name" value="GPCR_Rhodpsn"/>
</dbReference>
<proteinExistence type="inferred from homology"/>
<keyword evidence="6 10" id="KW-0472">Membrane</keyword>